<evidence type="ECO:0000259" key="2">
    <source>
        <dbReference type="PROSITE" id="PS50937"/>
    </source>
</evidence>
<dbReference type="GO" id="GO:0003700">
    <property type="term" value="F:DNA-binding transcription factor activity"/>
    <property type="evidence" value="ECO:0007669"/>
    <property type="project" value="InterPro"/>
</dbReference>
<keyword evidence="5" id="KW-1185">Reference proteome</keyword>
<dbReference type="CDD" id="cd01107">
    <property type="entry name" value="HTH_BmrR"/>
    <property type="match status" value="1"/>
</dbReference>
<dbReference type="Gene3D" id="1.10.1660.10">
    <property type="match status" value="1"/>
</dbReference>
<dbReference type="PANTHER" id="PTHR30204">
    <property type="entry name" value="REDOX-CYCLING DRUG-SENSING TRANSCRIPTIONAL ACTIVATOR SOXR"/>
    <property type="match status" value="1"/>
</dbReference>
<keyword evidence="1" id="KW-0238">DNA-binding</keyword>
<dbReference type="InterPro" id="IPR047057">
    <property type="entry name" value="MerR_fam"/>
</dbReference>
<evidence type="ECO:0000256" key="1">
    <source>
        <dbReference type="ARBA" id="ARBA00023125"/>
    </source>
</evidence>
<comment type="caution">
    <text evidence="4">The sequence shown here is derived from an EMBL/GenBank/DDBJ whole genome shotgun (WGS) entry which is preliminary data.</text>
</comment>
<dbReference type="SUPFAM" id="SSF46955">
    <property type="entry name" value="Putative DNA-binding domain"/>
    <property type="match status" value="1"/>
</dbReference>
<reference evidence="4 5" key="1">
    <citation type="journal article" date="2016" name="Front. Microbiol.">
        <title>Comparative Genomics Analysis of Streptomyces Species Reveals Their Adaptation to the Marine Environment and Their Diversity at the Genomic Level.</title>
        <authorList>
            <person name="Tian X."/>
            <person name="Zhang Z."/>
            <person name="Yang T."/>
            <person name="Chen M."/>
            <person name="Li J."/>
            <person name="Chen F."/>
            <person name="Yang J."/>
            <person name="Li W."/>
            <person name="Zhang B."/>
            <person name="Zhang Z."/>
            <person name="Wu J."/>
            <person name="Zhang C."/>
            <person name="Long L."/>
            <person name="Xiao J."/>
        </authorList>
    </citation>
    <scope>NUCLEOTIDE SEQUENCE [LARGE SCALE GENOMIC DNA]</scope>
    <source>
        <strain evidence="4 5">SCSIO 10429</strain>
    </source>
</reference>
<dbReference type="Pfam" id="PF13411">
    <property type="entry name" value="MerR_1"/>
    <property type="match status" value="1"/>
</dbReference>
<dbReference type="PROSITE" id="PS51746">
    <property type="entry name" value="PPM_2"/>
    <property type="match status" value="1"/>
</dbReference>
<sequence length="361" mass="38595">MLTIGAFARASRLSPKALRLYDELGLLPPAFVDPDTGYRRYAHRQLEAARLVAWLRRLGMPLARIRELNGLDGPAAAQEIRAYWARVEADVAARRDMAAFLVDHLSRKDTTMHPTDRPLAIRYAALTDAGLVRESNQDAAYAGSRLLAVADGFGGGGGPASTAAIETLKQLEEGALPAADLLNALDETLARADRAVGEAAASAAPDGDEAGTTLTAMLWTGSQLALVHIGDSRAYLLRDGDFYQITHDHTLVQSMVDEGRISREEAASHPQRALLMRALGGRPDDRPDVRLQDVRAGDRYLLCSDGLTSVVPDAQVRRTVADTAAPEATVRELVDAARLSGGPDNVSCVVADVVESADLAS</sequence>
<dbReference type="InterPro" id="IPR001932">
    <property type="entry name" value="PPM-type_phosphatase-like_dom"/>
</dbReference>
<feature type="domain" description="HTH merR-type" evidence="2">
    <location>
        <begin position="1"/>
        <end position="71"/>
    </location>
</feature>
<evidence type="ECO:0000313" key="4">
    <source>
        <dbReference type="EMBL" id="OEV09031.1"/>
    </source>
</evidence>
<organism evidence="4 5">
    <name type="scientific">Streptomyces nanshensis</name>
    <dbReference type="NCBI Taxonomy" id="518642"/>
    <lineage>
        <taxon>Bacteria</taxon>
        <taxon>Bacillati</taxon>
        <taxon>Actinomycetota</taxon>
        <taxon>Actinomycetes</taxon>
        <taxon>Kitasatosporales</taxon>
        <taxon>Streptomycetaceae</taxon>
        <taxon>Streptomyces</taxon>
    </lineage>
</organism>
<dbReference type="SMART" id="SM00331">
    <property type="entry name" value="PP2C_SIG"/>
    <property type="match status" value="1"/>
</dbReference>
<dbReference type="CDD" id="cd00143">
    <property type="entry name" value="PP2Cc"/>
    <property type="match status" value="1"/>
</dbReference>
<dbReference type="InterPro" id="IPR009061">
    <property type="entry name" value="DNA-bd_dom_put_sf"/>
</dbReference>
<dbReference type="Gene3D" id="3.60.40.10">
    <property type="entry name" value="PPM-type phosphatase domain"/>
    <property type="match status" value="1"/>
</dbReference>
<dbReference type="InterPro" id="IPR036457">
    <property type="entry name" value="PPM-type-like_dom_sf"/>
</dbReference>
<evidence type="ECO:0000259" key="3">
    <source>
        <dbReference type="PROSITE" id="PS51746"/>
    </source>
</evidence>
<accession>A0A1E7KYS5</accession>
<dbReference type="SUPFAM" id="SSF81606">
    <property type="entry name" value="PP2C-like"/>
    <property type="match status" value="1"/>
</dbReference>
<dbReference type="InterPro" id="IPR000551">
    <property type="entry name" value="MerR-type_HTH_dom"/>
</dbReference>
<dbReference type="SMART" id="SM00332">
    <property type="entry name" value="PP2Cc"/>
    <property type="match status" value="1"/>
</dbReference>
<gene>
    <name evidence="4" type="ORF">AN218_23925</name>
</gene>
<protein>
    <recommendedName>
        <fullName evidence="6">MerR family transcriptional regulator</fullName>
    </recommendedName>
</protein>
<feature type="domain" description="PPM-type phosphatase" evidence="3">
    <location>
        <begin position="122"/>
        <end position="353"/>
    </location>
</feature>
<dbReference type="PANTHER" id="PTHR30204:SF97">
    <property type="entry name" value="MERR FAMILY REGULATORY PROTEIN"/>
    <property type="match status" value="1"/>
</dbReference>
<dbReference type="AlphaFoldDB" id="A0A1E7KYS5"/>
<dbReference type="PROSITE" id="PS00552">
    <property type="entry name" value="HTH_MERR_1"/>
    <property type="match status" value="1"/>
</dbReference>
<dbReference type="PATRIC" id="fig|518642.10.peg.4343"/>
<dbReference type="Proteomes" id="UP000176005">
    <property type="component" value="Unassembled WGS sequence"/>
</dbReference>
<evidence type="ECO:0000313" key="5">
    <source>
        <dbReference type="Proteomes" id="UP000176005"/>
    </source>
</evidence>
<evidence type="ECO:0008006" key="6">
    <source>
        <dbReference type="Google" id="ProtNLM"/>
    </source>
</evidence>
<name>A0A1E7KYS5_9ACTN</name>
<dbReference type="PROSITE" id="PS50937">
    <property type="entry name" value="HTH_MERR_2"/>
    <property type="match status" value="1"/>
</dbReference>
<dbReference type="Pfam" id="PF13672">
    <property type="entry name" value="PP2C_2"/>
    <property type="match status" value="1"/>
</dbReference>
<dbReference type="SMART" id="SM00422">
    <property type="entry name" value="HTH_MERR"/>
    <property type="match status" value="1"/>
</dbReference>
<proteinExistence type="predicted"/>
<dbReference type="EMBL" id="LJGW01000387">
    <property type="protein sequence ID" value="OEV09031.1"/>
    <property type="molecule type" value="Genomic_DNA"/>
</dbReference>
<dbReference type="GO" id="GO:0003677">
    <property type="term" value="F:DNA binding"/>
    <property type="evidence" value="ECO:0007669"/>
    <property type="project" value="UniProtKB-KW"/>
</dbReference>